<evidence type="ECO:0000313" key="16">
    <source>
        <dbReference type="EMBL" id="CAK8995389.1"/>
    </source>
</evidence>
<evidence type="ECO:0000256" key="8">
    <source>
        <dbReference type="ARBA" id="ARBA00023136"/>
    </source>
</evidence>
<dbReference type="Proteomes" id="UP001642484">
    <property type="component" value="Unassembled WGS sequence"/>
</dbReference>
<dbReference type="SUPFAM" id="SSF48208">
    <property type="entry name" value="Six-hairpin glycosidases"/>
    <property type="match status" value="1"/>
</dbReference>
<dbReference type="CDD" id="cd10909">
    <property type="entry name" value="ChtBD1_GH18_2"/>
    <property type="match status" value="1"/>
</dbReference>
<feature type="compositionally biased region" description="Basic and acidic residues" evidence="13">
    <location>
        <begin position="1512"/>
        <end position="1523"/>
    </location>
</feature>
<organism evidence="16 17">
    <name type="scientific">Durusdinium trenchii</name>
    <dbReference type="NCBI Taxonomy" id="1381693"/>
    <lineage>
        <taxon>Eukaryota</taxon>
        <taxon>Sar</taxon>
        <taxon>Alveolata</taxon>
        <taxon>Dinophyceae</taxon>
        <taxon>Suessiales</taxon>
        <taxon>Symbiodiniaceae</taxon>
        <taxon>Durusdinium</taxon>
    </lineage>
</organism>
<evidence type="ECO:0000256" key="3">
    <source>
        <dbReference type="ARBA" id="ARBA00022692"/>
    </source>
</evidence>
<accession>A0ABP0I1S6</accession>
<dbReference type="InterPro" id="IPR004888">
    <property type="entry name" value="Glycoside_hydrolase_63"/>
</dbReference>
<evidence type="ECO:0000256" key="5">
    <source>
        <dbReference type="ARBA" id="ARBA00022824"/>
    </source>
</evidence>
<keyword evidence="17" id="KW-1185">Reference proteome</keyword>
<comment type="subcellular location">
    <subcellularLocation>
        <location evidence="1 12">Endoplasmic reticulum membrane</location>
        <topology evidence="1 12">Single-pass type II membrane protein</topology>
    </subcellularLocation>
</comment>
<evidence type="ECO:0000259" key="14">
    <source>
        <dbReference type="Pfam" id="PF03200"/>
    </source>
</evidence>
<evidence type="ECO:0000256" key="2">
    <source>
        <dbReference type="ARBA" id="ARBA00010833"/>
    </source>
</evidence>
<evidence type="ECO:0000313" key="17">
    <source>
        <dbReference type="Proteomes" id="UP001642484"/>
    </source>
</evidence>
<keyword evidence="10 12" id="KW-0326">Glycosidase</keyword>
<dbReference type="InterPro" id="IPR031631">
    <property type="entry name" value="Glyco_hydro_63N"/>
</dbReference>
<dbReference type="PANTHER" id="PTHR10412">
    <property type="entry name" value="MANNOSYL-OLIGOSACCHARIDE GLUCOSIDASE"/>
    <property type="match status" value="1"/>
</dbReference>
<comment type="function">
    <text evidence="12">Cleaves the distal alpha 1,2-linked glucose residue from the Glc(3)Man(9)GlcNAc(2) oligosaccharide precursor.</text>
</comment>
<keyword evidence="8" id="KW-0472">Membrane</keyword>
<dbReference type="PANTHER" id="PTHR10412:SF11">
    <property type="entry name" value="MANNOSYL-OLIGOSACCHARIDE GLUCOSIDASE"/>
    <property type="match status" value="1"/>
</dbReference>
<reference evidence="16 17" key="1">
    <citation type="submission" date="2024-02" db="EMBL/GenBank/DDBJ databases">
        <authorList>
            <person name="Chen Y."/>
            <person name="Shah S."/>
            <person name="Dougan E. K."/>
            <person name="Thang M."/>
            <person name="Chan C."/>
        </authorList>
    </citation>
    <scope>NUCLEOTIDE SEQUENCE [LARGE SCALE GENOMIC DNA]</scope>
</reference>
<feature type="domain" description="Glycosyl hydrolase family 63 N-terminal" evidence="15">
    <location>
        <begin position="671"/>
        <end position="833"/>
    </location>
</feature>
<comment type="similarity">
    <text evidence="2 12">Belongs to the glycosyl hydrolase 63 family.</text>
</comment>
<keyword evidence="6" id="KW-0735">Signal-anchor</keyword>
<dbReference type="Pfam" id="PF03200">
    <property type="entry name" value="Glyco_hydro_63"/>
    <property type="match status" value="2"/>
</dbReference>
<evidence type="ECO:0000256" key="9">
    <source>
        <dbReference type="ARBA" id="ARBA00023180"/>
    </source>
</evidence>
<comment type="caution">
    <text evidence="16">The sequence shown here is derived from an EMBL/GenBank/DDBJ whole genome shotgun (WGS) entry which is preliminary data.</text>
</comment>
<name>A0ABP0I1S6_9DINO</name>
<keyword evidence="9" id="KW-0325">Glycoprotein</keyword>
<evidence type="ECO:0000259" key="15">
    <source>
        <dbReference type="Pfam" id="PF16923"/>
    </source>
</evidence>
<evidence type="ECO:0000256" key="13">
    <source>
        <dbReference type="SAM" id="MobiDB-lite"/>
    </source>
</evidence>
<evidence type="ECO:0000256" key="12">
    <source>
        <dbReference type="RuleBase" id="RU368089"/>
    </source>
</evidence>
<keyword evidence="4 12" id="KW-0378">Hydrolase</keyword>
<dbReference type="EC" id="3.2.1.106" evidence="11 12"/>
<dbReference type="Pfam" id="PF16923">
    <property type="entry name" value="Glyco_hydro_63N"/>
    <property type="match status" value="1"/>
</dbReference>
<protein>
    <recommendedName>
        <fullName evidence="11 12">Mannosyl-oligosaccharide glucosidase</fullName>
        <ecNumber evidence="11 12">3.2.1.106</ecNumber>
    </recommendedName>
</protein>
<evidence type="ECO:0000256" key="1">
    <source>
        <dbReference type="ARBA" id="ARBA00004648"/>
    </source>
</evidence>
<dbReference type="Gene3D" id="2.70.98.110">
    <property type="entry name" value="Glycosyl hydrolase family 63, N-terminal domain"/>
    <property type="match status" value="1"/>
</dbReference>
<feature type="region of interest" description="Disordered" evidence="13">
    <location>
        <begin position="943"/>
        <end position="967"/>
    </location>
</feature>
<keyword evidence="7" id="KW-1133">Transmembrane helix</keyword>
<dbReference type="Gene3D" id="1.50.10.10">
    <property type="match status" value="1"/>
</dbReference>
<gene>
    <name evidence="16" type="ORF">CCMP2556_LOCUS4005</name>
</gene>
<evidence type="ECO:0000256" key="4">
    <source>
        <dbReference type="ARBA" id="ARBA00022801"/>
    </source>
</evidence>
<dbReference type="InterPro" id="IPR038518">
    <property type="entry name" value="Glyco_hydro_63N_sf"/>
</dbReference>
<dbReference type="InterPro" id="IPR012341">
    <property type="entry name" value="6hp_glycosidase-like_sf"/>
</dbReference>
<evidence type="ECO:0000256" key="7">
    <source>
        <dbReference type="ARBA" id="ARBA00022989"/>
    </source>
</evidence>
<proteinExistence type="inferred from homology"/>
<dbReference type="InterPro" id="IPR008928">
    <property type="entry name" value="6-hairpin_glycosidase_sf"/>
</dbReference>
<feature type="domain" description="Glycosyl hydrolase family 63 C-terminal" evidence="14">
    <location>
        <begin position="973"/>
        <end position="1197"/>
    </location>
</feature>
<dbReference type="InterPro" id="IPR031335">
    <property type="entry name" value="Glyco_hydro_63_C"/>
</dbReference>
<sequence>MAPSWRRVACRAPSCVHHAVWRSEQQRILTFVRTFSGVELPFKSREEERMVKTTLHELGAKREDMKLSLKVYHFQELSRSSIRDAILERDGRYVSLKKELRENVKQLSPAQLVAAMVSCGRLSIREKQMWWDLARAVEHHTVKTKSGMPGLQHSQISLVLHALGKANVKIKERFYYRMLKLLIQNAEIWTEFDMAWILYGMRKRRLRPCNFEKKEHQLWAQVLRIVAAFFRQKLHFISPKGIVCILYEFAHHGIFPGGFTLFRATRRIRRNLDTLNQRALLWLAVLLARFDWPELRLLKKYSAELRQAHRVARMHPQNMVVILHAYARLGIRDVELLKVFTFELMKANKESLGGKYFTMLAYSLGKLGVRGPLWKELSEGLSEKIDFLAPLDLALIAHSFGKAKPDCEKALAGAFSDAALVSMAGFTPKLLACLLDGFTLAGCLREDVFFAAMEEYIRHGSIGGRQRQQMMSRVLFSVMLERKHMLEGVSPAWEPLLSRIHHAPVDAPPRPYHRELQTCAAALSLKARRRRKGPYMVDLYVPVEAHVPHEGTFPANLFTVSALAVHLLAEAEFCPLSGELLGPTRLRRRHLLHMECQHVGLRRKEWLSRPDTEARITDLEALLVKHVPLRRRPISMVEAFLDWLWTPEEFQLDPVPLMTPELFPEEYQEEMTWGTYRPGIYFGVKGRHEKSFLFGLMWGSLDGKLLRHECESGQLRAFNWQEHDGRNYGFQRIEDEKLGHELKTIFVKEDSKKWHVRINTTTLGASAKAIVLFPYLGIEATSRLQVDEDSDWRQDSQSRSLKISGVDPVAGPFDARLTFRRAKEQGKLHHVSAYIQPDEADASQSTGVWDAKRNLQKFLSKTKRPRLPDSDETGTANWMAFQLASNTSLQVDFHVDFRVSRRILDANAESRLLEDAMKSKSEDFKTQMSEVFERDRTQRFKSEFNELNDGRTSGSKGKADEADEAPSELERREALHLAVASLLGGLGVFRGRLLVKTSETSLQRLPKKVLFTAVPSRSFFPRGFLWDEGFHGLILCRWHPRIFFDVLAHWLELQEPSGWIPREVPLGSEQEIRVPQQFLPQDPDIANPPSLLLPLVWLLDADDELVESLARQSKMSSTDFKHLVLSFSEKAFPRLTRWYAWLERSQRSDHRASCFRWKGRTAAHCLASGLDDYPRGLYVNSDECHLDLHSWMLFFARKPGMTPQSSVNFVEASPTRVSRTAAKLRLRLRCAMLNLTSQKWSTRVAKLNQTLFEVFFQGEILADFIGRQPVSKVGTKTTILVTPPWRSDGRCGPQFPAEAGTPGECDPYGGAACCSPSGWCGGSADFCDCPGCRRFQRLEERAQRAKTASVHSPHLGYVSLFPLVLGHLPCDHPMAQRLIAALQPPSRGSHKAGELWSRYGVLSLSSKDPLFRSGEDYWRGKIWANLNYLTISALQRCESEQAATAFRSLKSGFVATVLRTLKRQRFLMENFDPKTGEGRGAAPFAGWTSLVALLAESHSVKRQEAASEVTGSDERSEEGRSDL</sequence>
<feature type="region of interest" description="Disordered" evidence="13">
    <location>
        <begin position="1498"/>
        <end position="1523"/>
    </location>
</feature>
<comment type="catalytic activity">
    <reaction evidence="12">
        <text>N(4)-(alpha-D-Glc-(1-&gt;2)-alpha-D-Glc-(1-&gt;3)-alpha-D-Glc-(1-&gt;3)-alpha-D-Man-(1-&gt;2)-alpha-D-Man-(1-&gt;2)-alpha-D-Man-(1-&gt;3)-[alpha-D-Man-(1-&gt;2)-alpha-D-Man-(1-&gt;3)-[alpha-D-Man-(1-&gt;2)-alpha-D-Man-(1-&gt;6)]-alpha-D-Man-(1-&gt;6)]-beta-D-Man-(1-&gt;4)-beta-D-GlcNAc-(1-&gt;4)-beta-D-GlcNAc)-L-asparaginyl-[protein] + H2O = N(4)-(alpha-D-Glc-(1-&gt;3)-alpha-D-Glc-(1-&gt;3)-alpha-D-Man-(1-&gt;2)-alpha-D-Man-(1-&gt;2)-alpha-D-Man-(1-&gt;3)-[alpha-D-Man-(1-&gt;2)-alpha-D-Man-(1-&gt;3)-[alpha-D-Man-(1-&gt;2)-alpha-D-Man-(1-&gt;6)]-alpha-D-Man-(1-&gt;6)]-beta-D-Man-(1-&gt;4)-beta-D-GlcNAc-(1-&gt;4)-beta-D-GlcNAc)-L-asparaginyl-[protein] + beta-D-glucose</text>
        <dbReference type="Rhea" id="RHEA:55988"/>
        <dbReference type="Rhea" id="RHEA-COMP:12806"/>
        <dbReference type="Rhea" id="RHEA-COMP:14355"/>
        <dbReference type="ChEBI" id="CHEBI:15377"/>
        <dbReference type="ChEBI" id="CHEBI:15903"/>
        <dbReference type="ChEBI" id="CHEBI:59082"/>
        <dbReference type="ChEBI" id="CHEBI:132537"/>
        <dbReference type="EC" id="3.2.1.106"/>
    </reaction>
</comment>
<evidence type="ECO:0000256" key="11">
    <source>
        <dbReference type="ARBA" id="ARBA00038888"/>
    </source>
</evidence>
<dbReference type="EMBL" id="CAXAMN010001614">
    <property type="protein sequence ID" value="CAK8995389.1"/>
    <property type="molecule type" value="Genomic_DNA"/>
</dbReference>
<feature type="domain" description="Glycosyl hydrolase family 63 C-terminal" evidence="14">
    <location>
        <begin position="1342"/>
        <end position="1494"/>
    </location>
</feature>
<evidence type="ECO:0000256" key="10">
    <source>
        <dbReference type="ARBA" id="ARBA00023295"/>
    </source>
</evidence>
<keyword evidence="5 12" id="KW-0256">Endoplasmic reticulum</keyword>
<keyword evidence="3" id="KW-0812">Transmembrane</keyword>
<evidence type="ECO:0000256" key="6">
    <source>
        <dbReference type="ARBA" id="ARBA00022968"/>
    </source>
</evidence>